<dbReference type="VEuPathDB" id="VectorBase:GBRI009840"/>
<evidence type="ECO:0000256" key="1">
    <source>
        <dbReference type="SAM" id="Phobius"/>
    </source>
</evidence>
<dbReference type="AlphaFoldDB" id="A0A1A9W8A5"/>
<protein>
    <submittedName>
        <fullName evidence="2">Uncharacterized protein</fullName>
    </submittedName>
</protein>
<organism evidence="2 3">
    <name type="scientific">Glossina brevipalpis</name>
    <dbReference type="NCBI Taxonomy" id="37001"/>
    <lineage>
        <taxon>Eukaryota</taxon>
        <taxon>Metazoa</taxon>
        <taxon>Ecdysozoa</taxon>
        <taxon>Arthropoda</taxon>
        <taxon>Hexapoda</taxon>
        <taxon>Insecta</taxon>
        <taxon>Pterygota</taxon>
        <taxon>Neoptera</taxon>
        <taxon>Endopterygota</taxon>
        <taxon>Diptera</taxon>
        <taxon>Brachycera</taxon>
        <taxon>Muscomorpha</taxon>
        <taxon>Hippoboscoidea</taxon>
        <taxon>Glossinidae</taxon>
        <taxon>Glossina</taxon>
    </lineage>
</organism>
<keyword evidence="3" id="KW-1185">Reference proteome</keyword>
<sequence>MMFNQFSQNSRSHIHNLEEEHYVNVFPIRCKILIILCILDSGKYDYKSCLDCHVRAFKKAHMHIYTFTFAFNILCNLSIHLSGVWYELVILSSDRKSNFKCIKLQKGFKSIHPKL</sequence>
<reference evidence="2" key="2">
    <citation type="submission" date="2020-05" db="UniProtKB">
        <authorList>
            <consortium name="EnsemblMetazoa"/>
        </authorList>
    </citation>
    <scope>IDENTIFICATION</scope>
    <source>
        <strain evidence="2">IAEA</strain>
    </source>
</reference>
<keyword evidence="1" id="KW-1133">Transmembrane helix</keyword>
<reference evidence="3" key="1">
    <citation type="submission" date="2014-03" db="EMBL/GenBank/DDBJ databases">
        <authorList>
            <person name="Aksoy S."/>
            <person name="Warren W."/>
            <person name="Wilson R.K."/>
        </authorList>
    </citation>
    <scope>NUCLEOTIDE SEQUENCE [LARGE SCALE GENOMIC DNA]</scope>
    <source>
        <strain evidence="3">IAEA</strain>
    </source>
</reference>
<evidence type="ECO:0000313" key="2">
    <source>
        <dbReference type="EnsemblMetazoa" id="GBRI009840-PA"/>
    </source>
</evidence>
<keyword evidence="1" id="KW-0472">Membrane</keyword>
<name>A0A1A9W8A5_9MUSC</name>
<accession>A0A1A9W8A5</accession>
<dbReference type="EnsemblMetazoa" id="GBRI009840-RA">
    <property type="protein sequence ID" value="GBRI009840-PA"/>
    <property type="gene ID" value="GBRI009840"/>
</dbReference>
<evidence type="ECO:0000313" key="3">
    <source>
        <dbReference type="Proteomes" id="UP000091820"/>
    </source>
</evidence>
<feature type="transmembrane region" description="Helical" evidence="1">
    <location>
        <begin position="64"/>
        <end position="86"/>
    </location>
</feature>
<proteinExistence type="predicted"/>
<dbReference type="Proteomes" id="UP000091820">
    <property type="component" value="Unassembled WGS sequence"/>
</dbReference>
<keyword evidence="1" id="KW-0812">Transmembrane</keyword>